<dbReference type="GO" id="GO:0046872">
    <property type="term" value="F:metal ion binding"/>
    <property type="evidence" value="ECO:0007669"/>
    <property type="project" value="UniProtKB-UniRule"/>
</dbReference>
<dbReference type="PANTHER" id="PTHR33543:SF15">
    <property type="entry name" value="METALLOTHIONEIN-LIKE PROTEIN 1A"/>
    <property type="match status" value="1"/>
</dbReference>
<evidence type="ECO:0000313" key="7">
    <source>
        <dbReference type="Proteomes" id="UP000244336"/>
    </source>
</evidence>
<evidence type="ECO:0000313" key="6">
    <source>
        <dbReference type="EMBL" id="PUZ45892.1"/>
    </source>
</evidence>
<sequence>MMNASILSAIKGGVLGLSLFRSVCSIIKASNHPSSASLYNLKKMSCSCGSSCNCGSSCKCGKMYPDLEEKSTGGAQATVVLGVAPEKKAGQFEAAAESGETAHGCGCGSNCKCNPCTC</sequence>
<accession>A0A2T7CRD5</accession>
<dbReference type="AlphaFoldDB" id="A0A2T7CRD5"/>
<name>A0A2T7CRD5_9POAL</name>
<keyword evidence="3 4" id="KW-0480">Metal-thiolate cluster</keyword>
<feature type="chain" id="PRO_5015501696" description="Metallothionein-like protein" evidence="5">
    <location>
        <begin position="17"/>
        <end position="118"/>
    </location>
</feature>
<feature type="signal peptide" evidence="5">
    <location>
        <begin position="1"/>
        <end position="16"/>
    </location>
</feature>
<evidence type="ECO:0000256" key="2">
    <source>
        <dbReference type="ARBA" id="ARBA00022723"/>
    </source>
</evidence>
<dbReference type="InterPro" id="IPR000347">
    <property type="entry name" value="Metalthion_15p"/>
</dbReference>
<dbReference type="Pfam" id="PF01439">
    <property type="entry name" value="Metallothio_2"/>
    <property type="match status" value="1"/>
</dbReference>
<evidence type="ECO:0000256" key="4">
    <source>
        <dbReference type="RuleBase" id="RU369052"/>
    </source>
</evidence>
<reference evidence="6 7" key="1">
    <citation type="submission" date="2018-04" db="EMBL/GenBank/DDBJ databases">
        <title>WGS assembly of Panicum hallii var. hallii HAL2.</title>
        <authorList>
            <person name="Lovell J."/>
            <person name="Jenkins J."/>
            <person name="Lowry D."/>
            <person name="Mamidi S."/>
            <person name="Sreedasyam A."/>
            <person name="Weng X."/>
            <person name="Barry K."/>
            <person name="Bonette J."/>
            <person name="Campitelli B."/>
            <person name="Daum C."/>
            <person name="Gordon S."/>
            <person name="Gould B."/>
            <person name="Lipzen A."/>
            <person name="MacQueen A."/>
            <person name="Palacio-Mejia J."/>
            <person name="Plott C."/>
            <person name="Shakirov E."/>
            <person name="Shu S."/>
            <person name="Yoshinaga Y."/>
            <person name="Zane M."/>
            <person name="Rokhsar D."/>
            <person name="Grimwood J."/>
            <person name="Schmutz J."/>
            <person name="Juenger T."/>
        </authorList>
    </citation>
    <scope>NUCLEOTIDE SEQUENCE [LARGE SCALE GENOMIC DNA]</scope>
    <source>
        <strain evidence="7">cv. HAL2</strain>
    </source>
</reference>
<protein>
    <recommendedName>
        <fullName evidence="4">Metallothionein-like protein</fullName>
    </recommendedName>
</protein>
<comment type="function">
    <text evidence="4">Metallothioneins have a high content of cysteine residues that bind various heavy metals.</text>
</comment>
<dbReference type="OrthoDB" id="678987at2759"/>
<keyword evidence="5" id="KW-0732">Signal</keyword>
<dbReference type="PANTHER" id="PTHR33543">
    <property type="entry name" value="METALLOTHIONEIN-LIKE PROTEIN 2A"/>
    <property type="match status" value="1"/>
</dbReference>
<evidence type="ECO:0000256" key="3">
    <source>
        <dbReference type="ARBA" id="ARBA00022851"/>
    </source>
</evidence>
<dbReference type="Gramene" id="PUZ45892">
    <property type="protein sequence ID" value="PUZ45892"/>
    <property type="gene ID" value="GQ55_8G260600"/>
</dbReference>
<keyword evidence="2 4" id="KW-0479">Metal-binding</keyword>
<evidence type="ECO:0000256" key="5">
    <source>
        <dbReference type="SAM" id="SignalP"/>
    </source>
</evidence>
<dbReference type="EMBL" id="CM009756">
    <property type="protein sequence ID" value="PUZ45892.1"/>
    <property type="molecule type" value="Genomic_DNA"/>
</dbReference>
<comment type="similarity">
    <text evidence="1 4">Belongs to the metallothionein superfamily. Type 15 family.</text>
</comment>
<proteinExistence type="inferred from homology"/>
<evidence type="ECO:0000256" key="1">
    <source>
        <dbReference type="ARBA" id="ARBA00005802"/>
    </source>
</evidence>
<dbReference type="STRING" id="1504633.A0A2T7CRD5"/>
<gene>
    <name evidence="6" type="ORF">GQ55_8G260600</name>
</gene>
<keyword evidence="7" id="KW-1185">Reference proteome</keyword>
<dbReference type="Proteomes" id="UP000244336">
    <property type="component" value="Chromosome 8"/>
</dbReference>
<organism evidence="6 7">
    <name type="scientific">Panicum hallii var. hallii</name>
    <dbReference type="NCBI Taxonomy" id="1504633"/>
    <lineage>
        <taxon>Eukaryota</taxon>
        <taxon>Viridiplantae</taxon>
        <taxon>Streptophyta</taxon>
        <taxon>Embryophyta</taxon>
        <taxon>Tracheophyta</taxon>
        <taxon>Spermatophyta</taxon>
        <taxon>Magnoliopsida</taxon>
        <taxon>Liliopsida</taxon>
        <taxon>Poales</taxon>
        <taxon>Poaceae</taxon>
        <taxon>PACMAD clade</taxon>
        <taxon>Panicoideae</taxon>
        <taxon>Panicodae</taxon>
        <taxon>Paniceae</taxon>
        <taxon>Panicinae</taxon>
        <taxon>Panicum</taxon>
        <taxon>Panicum sect. Panicum</taxon>
    </lineage>
</organism>